<dbReference type="Proteomes" id="UP000426246">
    <property type="component" value="Chromosome"/>
</dbReference>
<dbReference type="OrthoDB" id="2624539at2"/>
<sequence>MEKRLPVTYPLVNTWPYHSCLMSIISQYDYCAPWIFMNYIQLKTHAEVGSIFVDFYLFDYDVFGNNPWLKDKTFKLDVNTTKELARDSGISKFLINFIKKGYYIFFSGLSDYYIPDTIAFQKDKDSLHGFLVYGYNSNEGVFEMGGHFVNGKFAFKTIKFSDFENGFDSANGTGFVQLIPVVPSMPFQRENNILILRDVVDLLEDYLYSRNTSERMALMYTPLANMIWGIDIYNELIKYIQYAGENKSLTVDYRQFHLLNNHKKILIRLCDYVDTNFKIENGKAILSLFIEIERDTSVLLGLILKMGFTRNLVLTNKIIVLLEEVRDKELILIKNFISAITDGTN</sequence>
<keyword evidence="2" id="KW-1185">Reference proteome</keyword>
<dbReference type="RefSeq" id="WP_155701167.1">
    <property type="nucleotide sequence ID" value="NZ_CP034235.1"/>
</dbReference>
<protein>
    <recommendedName>
        <fullName evidence="3">Butirosin biosynthesis protein H N-terminal domain-containing protein</fullName>
    </recommendedName>
</protein>
<dbReference type="KEGG" id="ppsc:EHS13_15220"/>
<organism evidence="1 2">
    <name type="scientific">Paenibacillus psychroresistens</name>
    <dbReference type="NCBI Taxonomy" id="1778678"/>
    <lineage>
        <taxon>Bacteria</taxon>
        <taxon>Bacillati</taxon>
        <taxon>Bacillota</taxon>
        <taxon>Bacilli</taxon>
        <taxon>Bacillales</taxon>
        <taxon>Paenibacillaceae</taxon>
        <taxon>Paenibacillus</taxon>
    </lineage>
</organism>
<dbReference type="EMBL" id="CP034235">
    <property type="protein sequence ID" value="QGQ96129.1"/>
    <property type="molecule type" value="Genomic_DNA"/>
</dbReference>
<reference evidence="2" key="1">
    <citation type="submission" date="2018-11" db="EMBL/GenBank/DDBJ databases">
        <title>Complete genome sequence of Paenibacillus sp. ML311-T8.</title>
        <authorList>
            <person name="Nam Y.-D."/>
            <person name="Kang J."/>
            <person name="Chung W.-H."/>
            <person name="Park Y.S."/>
        </authorList>
    </citation>
    <scope>NUCLEOTIDE SEQUENCE [LARGE SCALE GENOMIC DNA]</scope>
    <source>
        <strain evidence="2">ML311-T8</strain>
    </source>
</reference>
<evidence type="ECO:0000313" key="2">
    <source>
        <dbReference type="Proteomes" id="UP000426246"/>
    </source>
</evidence>
<evidence type="ECO:0008006" key="3">
    <source>
        <dbReference type="Google" id="ProtNLM"/>
    </source>
</evidence>
<accession>A0A6B8RJA8</accession>
<dbReference type="AlphaFoldDB" id="A0A6B8RJA8"/>
<evidence type="ECO:0000313" key="1">
    <source>
        <dbReference type="EMBL" id="QGQ96129.1"/>
    </source>
</evidence>
<proteinExistence type="predicted"/>
<gene>
    <name evidence="1" type="ORF">EHS13_15220</name>
</gene>
<name>A0A6B8RJA8_9BACL</name>